<evidence type="ECO:0000256" key="1">
    <source>
        <dbReference type="SAM" id="Phobius"/>
    </source>
</evidence>
<keyword evidence="1" id="KW-0472">Membrane</keyword>
<dbReference type="EMBL" id="KN833794">
    <property type="protein sequence ID" value="KIK18948.1"/>
    <property type="molecule type" value="Genomic_DNA"/>
</dbReference>
<keyword evidence="1" id="KW-1133">Transmembrane helix</keyword>
<dbReference type="OrthoDB" id="2576311at2759"/>
<proteinExistence type="predicted"/>
<accession>A0A0C9ZG68</accession>
<sequence>MDNSRNQNPCVVASYVMGVCSSGQYFVPVLQPGSTHYIIQNTPTACECNTVAYCLISACAICQNASSIKYGFFAVYLNLILFVHEIHSSCIIVGLLGLSIARRPMLGTRLASPMALQYRNGLIKMLFRVMISM</sequence>
<keyword evidence="3" id="KW-1185">Reference proteome</keyword>
<protein>
    <submittedName>
        <fullName evidence="2">Unplaced genomic scaffold scaffold_110, whole genome shotgun sequence</fullName>
    </submittedName>
</protein>
<feature type="transmembrane region" description="Helical" evidence="1">
    <location>
        <begin position="73"/>
        <end position="100"/>
    </location>
</feature>
<keyword evidence="1" id="KW-0812">Transmembrane</keyword>
<dbReference type="HOGENOM" id="CLU_1907499_0_0_1"/>
<reference evidence="2 3" key="1">
    <citation type="submission" date="2014-04" db="EMBL/GenBank/DDBJ databases">
        <authorList>
            <consortium name="DOE Joint Genome Institute"/>
            <person name="Kuo A."/>
            <person name="Kohler A."/>
            <person name="Costa M.D."/>
            <person name="Nagy L.G."/>
            <person name="Floudas D."/>
            <person name="Copeland A."/>
            <person name="Barry K.W."/>
            <person name="Cichocki N."/>
            <person name="Veneault-Fourrey C."/>
            <person name="LaButti K."/>
            <person name="Lindquist E.A."/>
            <person name="Lipzen A."/>
            <person name="Lundell T."/>
            <person name="Morin E."/>
            <person name="Murat C."/>
            <person name="Sun H."/>
            <person name="Tunlid A."/>
            <person name="Henrissat B."/>
            <person name="Grigoriev I.V."/>
            <person name="Hibbett D.S."/>
            <person name="Martin F."/>
            <person name="Nordberg H.P."/>
            <person name="Cantor M.N."/>
            <person name="Hua S.X."/>
        </authorList>
    </citation>
    <scope>NUCLEOTIDE SEQUENCE [LARGE SCALE GENOMIC DNA]</scope>
    <source>
        <strain evidence="2 3">441</strain>
    </source>
</reference>
<organism evidence="2 3">
    <name type="scientific">Pisolithus microcarpus 441</name>
    <dbReference type="NCBI Taxonomy" id="765257"/>
    <lineage>
        <taxon>Eukaryota</taxon>
        <taxon>Fungi</taxon>
        <taxon>Dikarya</taxon>
        <taxon>Basidiomycota</taxon>
        <taxon>Agaricomycotina</taxon>
        <taxon>Agaricomycetes</taxon>
        <taxon>Agaricomycetidae</taxon>
        <taxon>Boletales</taxon>
        <taxon>Sclerodermatineae</taxon>
        <taxon>Pisolithaceae</taxon>
        <taxon>Pisolithus</taxon>
    </lineage>
</organism>
<name>A0A0C9ZG68_9AGAM</name>
<dbReference type="AlphaFoldDB" id="A0A0C9ZG68"/>
<evidence type="ECO:0000313" key="2">
    <source>
        <dbReference type="EMBL" id="KIK18948.1"/>
    </source>
</evidence>
<dbReference type="Proteomes" id="UP000054018">
    <property type="component" value="Unassembled WGS sequence"/>
</dbReference>
<gene>
    <name evidence="2" type="ORF">PISMIDRAFT_683635</name>
</gene>
<dbReference type="STRING" id="765257.A0A0C9ZG68"/>
<evidence type="ECO:0000313" key="3">
    <source>
        <dbReference type="Proteomes" id="UP000054018"/>
    </source>
</evidence>
<reference evidence="3" key="2">
    <citation type="submission" date="2015-01" db="EMBL/GenBank/DDBJ databases">
        <title>Evolutionary Origins and Diversification of the Mycorrhizal Mutualists.</title>
        <authorList>
            <consortium name="DOE Joint Genome Institute"/>
            <consortium name="Mycorrhizal Genomics Consortium"/>
            <person name="Kohler A."/>
            <person name="Kuo A."/>
            <person name="Nagy L.G."/>
            <person name="Floudas D."/>
            <person name="Copeland A."/>
            <person name="Barry K.W."/>
            <person name="Cichocki N."/>
            <person name="Veneault-Fourrey C."/>
            <person name="LaButti K."/>
            <person name="Lindquist E.A."/>
            <person name="Lipzen A."/>
            <person name="Lundell T."/>
            <person name="Morin E."/>
            <person name="Murat C."/>
            <person name="Riley R."/>
            <person name="Ohm R."/>
            <person name="Sun H."/>
            <person name="Tunlid A."/>
            <person name="Henrissat B."/>
            <person name="Grigoriev I.V."/>
            <person name="Hibbett D.S."/>
            <person name="Martin F."/>
        </authorList>
    </citation>
    <scope>NUCLEOTIDE SEQUENCE [LARGE SCALE GENOMIC DNA]</scope>
    <source>
        <strain evidence="3">441</strain>
    </source>
</reference>